<evidence type="ECO:0000256" key="3">
    <source>
        <dbReference type="ARBA" id="ARBA00022814"/>
    </source>
</evidence>
<dbReference type="PANTHER" id="PTHR22648:SF0">
    <property type="entry name" value="TRANSCRIPTION TERMINATION_ANTITERMINATION PROTEIN NUSA"/>
    <property type="match status" value="1"/>
</dbReference>
<dbReference type="InterPro" id="IPR015946">
    <property type="entry name" value="KH_dom-like_a/b"/>
</dbReference>
<dbReference type="SMART" id="SM00322">
    <property type="entry name" value="KH"/>
    <property type="match status" value="1"/>
</dbReference>
<dbReference type="GO" id="GO:0005829">
    <property type="term" value="C:cytosol"/>
    <property type="evidence" value="ECO:0007669"/>
    <property type="project" value="TreeGrafter"/>
</dbReference>
<dbReference type="InterPro" id="IPR030842">
    <property type="entry name" value="TF_NusA_bacterial"/>
</dbReference>
<comment type="function">
    <text evidence="7">Participates in both transcription termination and antitermination.</text>
</comment>
<evidence type="ECO:0000256" key="7">
    <source>
        <dbReference type="HAMAP-Rule" id="MF_00945"/>
    </source>
</evidence>
<dbReference type="InterPro" id="IPR025249">
    <property type="entry name" value="TF_NusA_KH_1st"/>
</dbReference>
<dbReference type="InterPro" id="IPR010995">
    <property type="entry name" value="DNA_repair_Rad51/TF_NusA_a-hlx"/>
</dbReference>
<dbReference type="Gene3D" id="2.40.50.140">
    <property type="entry name" value="Nucleic acid-binding proteins"/>
    <property type="match status" value="1"/>
</dbReference>
<dbReference type="GO" id="GO:0003723">
    <property type="term" value="F:RNA binding"/>
    <property type="evidence" value="ECO:0007669"/>
    <property type="project" value="UniProtKB-UniRule"/>
</dbReference>
<evidence type="ECO:0000256" key="6">
    <source>
        <dbReference type="ARBA" id="ARBA00023163"/>
    </source>
</evidence>
<dbReference type="FunFam" id="3.30.300.20:FF:000005">
    <property type="entry name" value="Transcription termination/antitermination protein NusA"/>
    <property type="match status" value="1"/>
</dbReference>
<gene>
    <name evidence="7" type="primary">nusA</name>
    <name evidence="9" type="ORF">C0197_02175</name>
</gene>
<dbReference type="CDD" id="cd02134">
    <property type="entry name" value="KH-II_NusA_rpt1"/>
    <property type="match status" value="1"/>
</dbReference>
<dbReference type="PROSITE" id="PS50084">
    <property type="entry name" value="KH_TYPE_1"/>
    <property type="match status" value="1"/>
</dbReference>
<dbReference type="InterPro" id="IPR004087">
    <property type="entry name" value="KH_dom"/>
</dbReference>
<dbReference type="GO" id="GO:0003700">
    <property type="term" value="F:DNA-binding transcription factor activity"/>
    <property type="evidence" value="ECO:0007669"/>
    <property type="project" value="InterPro"/>
</dbReference>
<feature type="domain" description="S1 motif" evidence="8">
    <location>
        <begin position="137"/>
        <end position="200"/>
    </location>
</feature>
<dbReference type="HAMAP" id="MF_00945_B">
    <property type="entry name" value="NusA_B"/>
    <property type="match status" value="1"/>
</dbReference>
<dbReference type="PANTHER" id="PTHR22648">
    <property type="entry name" value="TRANSCRIPTION TERMINATION FACTOR NUSA"/>
    <property type="match status" value="1"/>
</dbReference>
<dbReference type="SMART" id="SM00316">
    <property type="entry name" value="S1"/>
    <property type="match status" value="1"/>
</dbReference>
<dbReference type="AlphaFoldDB" id="A0A2N7PKJ2"/>
<dbReference type="SUPFAM" id="SSF54814">
    <property type="entry name" value="Prokaryotic type KH domain (KH-domain type II)"/>
    <property type="match status" value="2"/>
</dbReference>
<dbReference type="CDD" id="cd22529">
    <property type="entry name" value="KH-II_NusA_rpt2"/>
    <property type="match status" value="1"/>
</dbReference>
<keyword evidence="3 7" id="KW-0889">Transcription antitermination</keyword>
<dbReference type="GO" id="GO:0000166">
    <property type="term" value="F:nucleotide binding"/>
    <property type="evidence" value="ECO:0007669"/>
    <property type="project" value="InterPro"/>
</dbReference>
<evidence type="ECO:0000256" key="5">
    <source>
        <dbReference type="ARBA" id="ARBA00023015"/>
    </source>
</evidence>
<dbReference type="InterPro" id="IPR013735">
    <property type="entry name" value="TF_NusA_N"/>
</dbReference>
<comment type="caution">
    <text evidence="9">The sequence shown here is derived from an EMBL/GenBank/DDBJ whole genome shotgun (WGS) entry which is preliminary data.</text>
</comment>
<dbReference type="Pfam" id="PF00575">
    <property type="entry name" value="S1"/>
    <property type="match status" value="1"/>
</dbReference>
<dbReference type="Pfam" id="PF13184">
    <property type="entry name" value="KH_NusA_1st"/>
    <property type="match status" value="1"/>
</dbReference>
<evidence type="ECO:0000313" key="9">
    <source>
        <dbReference type="EMBL" id="PMP63692.1"/>
    </source>
</evidence>
<dbReference type="SUPFAM" id="SSF50249">
    <property type="entry name" value="Nucleic acid-binding proteins"/>
    <property type="match status" value="1"/>
</dbReference>
<dbReference type="InterPro" id="IPR009019">
    <property type="entry name" value="KH_sf_prok-type"/>
</dbReference>
<keyword evidence="5 7" id="KW-0805">Transcription regulation</keyword>
<proteinExistence type="inferred from homology"/>
<dbReference type="InterPro" id="IPR003029">
    <property type="entry name" value="S1_domain"/>
</dbReference>
<dbReference type="EMBL" id="PNIE01000029">
    <property type="protein sequence ID" value="PMP63692.1"/>
    <property type="molecule type" value="Genomic_DNA"/>
</dbReference>
<dbReference type="PROSITE" id="PS50126">
    <property type="entry name" value="S1"/>
    <property type="match status" value="1"/>
</dbReference>
<dbReference type="SUPFAM" id="SSF69705">
    <property type="entry name" value="Transcription factor NusA, N-terminal domain"/>
    <property type="match status" value="1"/>
</dbReference>
<dbReference type="Pfam" id="PF26594">
    <property type="entry name" value="KH_NusA_2nd"/>
    <property type="match status" value="1"/>
</dbReference>
<reference evidence="9 10" key="1">
    <citation type="submission" date="2018-01" db="EMBL/GenBank/DDBJ databases">
        <title>Metagenomic assembled genomes from two thermal pools in the Uzon Caldera, Kamchatka, Russia.</title>
        <authorList>
            <person name="Wilkins L."/>
            <person name="Ettinger C."/>
        </authorList>
    </citation>
    <scope>NUCLEOTIDE SEQUENCE [LARGE SCALE GENOMIC DNA]</scope>
    <source>
        <strain evidence="9">ZAV-15</strain>
    </source>
</reference>
<dbReference type="InterPro" id="IPR012340">
    <property type="entry name" value="NA-bd_OB-fold"/>
</dbReference>
<name>A0A2N7PKJ2_9BACT</name>
<evidence type="ECO:0000256" key="4">
    <source>
        <dbReference type="ARBA" id="ARBA00022884"/>
    </source>
</evidence>
<protein>
    <recommendedName>
        <fullName evidence="7">Transcription termination/antitermination protein NusA</fullName>
    </recommendedName>
</protein>
<keyword evidence="6 7" id="KW-0804">Transcription</keyword>
<dbReference type="GO" id="GO:0006353">
    <property type="term" value="P:DNA-templated transcription termination"/>
    <property type="evidence" value="ECO:0007669"/>
    <property type="project" value="UniProtKB-UniRule"/>
</dbReference>
<dbReference type="InterPro" id="IPR010213">
    <property type="entry name" value="TF_NusA"/>
</dbReference>
<dbReference type="InterPro" id="IPR058582">
    <property type="entry name" value="KH_NusA_2nd"/>
</dbReference>
<keyword evidence="4 7" id="KW-0694">RNA-binding</keyword>
<dbReference type="Gene3D" id="1.10.150.20">
    <property type="entry name" value="5' to 3' exonuclease, C-terminal subdomain"/>
    <property type="match status" value="1"/>
</dbReference>
<evidence type="ECO:0000256" key="1">
    <source>
        <dbReference type="ARBA" id="ARBA00022472"/>
    </source>
</evidence>
<comment type="similarity">
    <text evidence="7">Belongs to the NusA family.</text>
</comment>
<dbReference type="Pfam" id="PF08529">
    <property type="entry name" value="NusA_N"/>
    <property type="match status" value="1"/>
</dbReference>
<dbReference type="NCBIfam" id="TIGR01953">
    <property type="entry name" value="NusA"/>
    <property type="match status" value="1"/>
</dbReference>
<evidence type="ECO:0000256" key="2">
    <source>
        <dbReference type="ARBA" id="ARBA00022490"/>
    </source>
</evidence>
<dbReference type="CDD" id="cd04455">
    <property type="entry name" value="S1_NusA"/>
    <property type="match status" value="1"/>
</dbReference>
<keyword evidence="2 7" id="KW-0963">Cytoplasm</keyword>
<dbReference type="InterPro" id="IPR036555">
    <property type="entry name" value="NusA_N_sf"/>
</dbReference>
<dbReference type="Proteomes" id="UP000235731">
    <property type="component" value="Unassembled WGS sequence"/>
</dbReference>
<dbReference type="Gene3D" id="3.30.1480.10">
    <property type="entry name" value="NusA, N-terminal domain"/>
    <property type="match status" value="1"/>
</dbReference>
<organism evidence="9 10">
    <name type="scientific">Caldimicrobium thiodismutans</name>
    <dbReference type="NCBI Taxonomy" id="1653476"/>
    <lineage>
        <taxon>Bacteria</taxon>
        <taxon>Pseudomonadati</taxon>
        <taxon>Thermodesulfobacteriota</taxon>
        <taxon>Thermodesulfobacteria</taxon>
        <taxon>Thermodesulfobacteriales</taxon>
        <taxon>Thermodesulfobacteriaceae</taxon>
        <taxon>Caldimicrobium</taxon>
    </lineage>
</organism>
<evidence type="ECO:0000313" key="10">
    <source>
        <dbReference type="Proteomes" id="UP000235731"/>
    </source>
</evidence>
<comment type="subunit">
    <text evidence="7">Monomer. Binds directly to the core enzyme of the DNA-dependent RNA polymerase and to nascent RNA.</text>
</comment>
<accession>A0A2N7PKJ2</accession>
<keyword evidence="1 7" id="KW-0806">Transcription termination</keyword>
<evidence type="ECO:0000259" key="8">
    <source>
        <dbReference type="PROSITE" id="PS50126"/>
    </source>
</evidence>
<dbReference type="GO" id="GO:0031564">
    <property type="term" value="P:transcription antitermination"/>
    <property type="evidence" value="ECO:0007669"/>
    <property type="project" value="UniProtKB-UniRule"/>
</dbReference>
<dbReference type="Gene3D" id="3.30.300.20">
    <property type="match status" value="2"/>
</dbReference>
<dbReference type="FunFam" id="3.30.300.20:FF:000002">
    <property type="entry name" value="Transcription termination/antitermination protein NusA"/>
    <property type="match status" value="1"/>
</dbReference>
<comment type="subcellular location">
    <subcellularLocation>
        <location evidence="7">Cytoplasm</location>
    </subcellularLocation>
</comment>
<dbReference type="SUPFAM" id="SSF47794">
    <property type="entry name" value="Rad51 N-terminal domain-like"/>
    <property type="match status" value="1"/>
</dbReference>
<sequence length="410" mass="46319">MQTQRELKKIVETLSKEKGLSKEIVVEALVEGLKTAAKKKFGNTARIEVKYDEETGEIEIYRFREVVNQVVDPAKEISFEEAKNLSPNVSIGDMIGEKINLQDLGRVAAQIVKNLFSQRLRLAEKQIIYDEYKHKLGEIVTGYVHRFNRRDIILNLGRAEALLPEEEQIPNERYHRGDRVKALIIEVYRHKEPQIVVSRSHPAFIKKLFEREVPEIQQGLVKIVAIAREPGSRTKMAVTSTDPNIDPVGACVGVRGSRISAVLQEIKGEKIDVVLYDPDPAKFVYNALSPAECTKVIIDQASKTLEVIVPDDQLSLAIGRKGENVRLASKLLGWRIDILSETQYMRRQDPEFLKLLKVTGLSDEVAGYLYEADIKDLKTLVETPPEKIAQLTKLSEEEIKSILEKAKSAL</sequence>